<feature type="domain" description="Flagellar hook-associated protein 2 C-terminal" evidence="1">
    <location>
        <begin position="316"/>
        <end position="376"/>
    </location>
</feature>
<dbReference type="GO" id="GO:0005576">
    <property type="term" value="C:extracellular region"/>
    <property type="evidence" value="ECO:0007669"/>
    <property type="project" value="UniProtKB-SubCell"/>
</dbReference>
<comment type="caution">
    <text evidence="2">The sequence shown here is derived from an EMBL/GenBank/DDBJ whole genome shotgun (WGS) entry which is preliminary data.</text>
</comment>
<organism evidence="2 3">
    <name type="scientific">Clostridium thailandense</name>
    <dbReference type="NCBI Taxonomy" id="2794346"/>
    <lineage>
        <taxon>Bacteria</taxon>
        <taxon>Bacillati</taxon>
        <taxon>Bacillota</taxon>
        <taxon>Clostridia</taxon>
        <taxon>Eubacteriales</taxon>
        <taxon>Clostridiaceae</taxon>
        <taxon>Clostridium</taxon>
    </lineage>
</organism>
<keyword evidence="2" id="KW-0966">Cell projection</keyword>
<dbReference type="GO" id="GO:0009424">
    <property type="term" value="C:bacterial-type flagellum hook"/>
    <property type="evidence" value="ECO:0007669"/>
    <property type="project" value="UniProtKB-UniRule"/>
</dbReference>
<dbReference type="Proteomes" id="UP000694308">
    <property type="component" value="Unassembled WGS sequence"/>
</dbReference>
<feature type="domain" description="Flagellar hook-associated protein 2 C-terminal" evidence="1">
    <location>
        <begin position="232"/>
        <end position="298"/>
    </location>
</feature>
<reference evidence="2" key="1">
    <citation type="submission" date="2020-12" db="EMBL/GenBank/DDBJ databases">
        <title>Clostridium thailandense sp. nov., a novel acetogenic bacterium isolated from peat land soil in Thailand.</title>
        <authorList>
            <person name="Chaikitkaew S."/>
            <person name="Birkeland N.K."/>
        </authorList>
    </citation>
    <scope>NUCLEOTIDE SEQUENCE</scope>
    <source>
        <strain evidence="2">PL3</strain>
    </source>
</reference>
<evidence type="ECO:0000313" key="2">
    <source>
        <dbReference type="EMBL" id="MBV7274562.1"/>
    </source>
</evidence>
<dbReference type="GO" id="GO:0009421">
    <property type="term" value="C:bacterial-type flagellum filament cap"/>
    <property type="evidence" value="ECO:0007669"/>
    <property type="project" value="InterPro"/>
</dbReference>
<dbReference type="AlphaFoldDB" id="A0A949TQ82"/>
<dbReference type="EMBL" id="JAEEGC010000089">
    <property type="protein sequence ID" value="MBV7274562.1"/>
    <property type="molecule type" value="Genomic_DNA"/>
</dbReference>
<protein>
    <submittedName>
        <fullName evidence="2">Flagellar filament capping protein FliD</fullName>
    </submittedName>
</protein>
<dbReference type="PANTHER" id="PTHR30288:SF0">
    <property type="entry name" value="FLAGELLAR HOOK-ASSOCIATED PROTEIN 2"/>
    <property type="match status" value="1"/>
</dbReference>
<accession>A0A949TQ82</accession>
<keyword evidence="3" id="KW-1185">Reference proteome</keyword>
<keyword evidence="2" id="KW-0969">Cilium</keyword>
<dbReference type="GO" id="GO:0071973">
    <property type="term" value="P:bacterial-type flagellum-dependent cell motility"/>
    <property type="evidence" value="ECO:0007669"/>
    <property type="project" value="TreeGrafter"/>
</dbReference>
<gene>
    <name evidence="2" type="primary">fliD</name>
    <name evidence="2" type="ORF">I6U48_16840</name>
</gene>
<dbReference type="RefSeq" id="WP_218321627.1">
    <property type="nucleotide sequence ID" value="NZ_JAEEGC010000089.1"/>
</dbReference>
<dbReference type="PANTHER" id="PTHR30288">
    <property type="entry name" value="FLAGELLAR CAP/ASSEMBLY PROTEIN FLID"/>
    <property type="match status" value="1"/>
</dbReference>
<dbReference type="GO" id="GO:0007155">
    <property type="term" value="P:cell adhesion"/>
    <property type="evidence" value="ECO:0007669"/>
    <property type="project" value="InterPro"/>
</dbReference>
<sequence>MYINNMVRYAYYSNLWNNNVSTSSAPMINSVNQSVRTALKSTEVNNVSNYNIHKLTSAVSLKTDAEQLSKSAKKITNNTDSGTFAQKVALSEDSTKITASAENGAYNTTYAINIDQIAKAQTNASNLVDKSQLSSMQAGTNTISITSGGKSKDIDFSISNGDTNEVALNKMAKAINASQSGVNALIVKDSSDNNIKLQLTSDKTGTSNVFSITDKIGNSVASTGINSISSNAADAKYKLNNIEYTSNSNEVTTGGVTFTLKNTTSNAVKVTVKQDSSKIGEDINNFVQDYNNLIKDARNSGISNSNALKGINSIIDRSKSSLEKIGITVNKDDTLSVDKNKLNNKIENDIKTVKDTFNSYQGVATKIKNYSSSIAKNPFTAVGVNTIDVYNKGLISSSNYLNQGSVLNLYR</sequence>
<evidence type="ECO:0000259" key="1">
    <source>
        <dbReference type="Pfam" id="PF07195"/>
    </source>
</evidence>
<name>A0A949TQ82_9CLOT</name>
<proteinExistence type="predicted"/>
<evidence type="ECO:0000313" key="3">
    <source>
        <dbReference type="Proteomes" id="UP000694308"/>
    </source>
</evidence>
<dbReference type="InterPro" id="IPR010809">
    <property type="entry name" value="FliD_C"/>
</dbReference>
<dbReference type="InterPro" id="IPR040026">
    <property type="entry name" value="FliD"/>
</dbReference>
<dbReference type="Pfam" id="PF07195">
    <property type="entry name" value="FliD_C"/>
    <property type="match status" value="2"/>
</dbReference>
<keyword evidence="2" id="KW-0282">Flagellum</keyword>